<dbReference type="AlphaFoldDB" id="A0A5C5WIK2"/>
<accession>A0A5C5WIK2</accession>
<dbReference type="EMBL" id="SJPI01000002">
    <property type="protein sequence ID" value="TWT50656.1"/>
    <property type="molecule type" value="Genomic_DNA"/>
</dbReference>
<keyword evidence="1" id="KW-0812">Transmembrane</keyword>
<reference evidence="2 3" key="1">
    <citation type="submission" date="2019-02" db="EMBL/GenBank/DDBJ databases">
        <title>Deep-cultivation of Planctomycetes and their phenomic and genomic characterization uncovers novel biology.</title>
        <authorList>
            <person name="Wiegand S."/>
            <person name="Jogler M."/>
            <person name="Boedeker C."/>
            <person name="Pinto D."/>
            <person name="Vollmers J."/>
            <person name="Rivas-Marin E."/>
            <person name="Kohn T."/>
            <person name="Peeters S.H."/>
            <person name="Heuer A."/>
            <person name="Rast P."/>
            <person name="Oberbeckmann S."/>
            <person name="Bunk B."/>
            <person name="Jeske O."/>
            <person name="Meyerdierks A."/>
            <person name="Storesund J.E."/>
            <person name="Kallscheuer N."/>
            <person name="Luecker S."/>
            <person name="Lage O.M."/>
            <person name="Pohl T."/>
            <person name="Merkel B.J."/>
            <person name="Hornburger P."/>
            <person name="Mueller R.-W."/>
            <person name="Bruemmer F."/>
            <person name="Labrenz M."/>
            <person name="Spormann A.M."/>
            <person name="Op Den Camp H."/>
            <person name="Overmann J."/>
            <person name="Amann R."/>
            <person name="Jetten M.S.M."/>
            <person name="Mascher T."/>
            <person name="Medema M.H."/>
            <person name="Devos D.P."/>
            <person name="Kaster A.-K."/>
            <person name="Ovreas L."/>
            <person name="Rohde M."/>
            <person name="Galperin M.Y."/>
            <person name="Jogler C."/>
        </authorList>
    </citation>
    <scope>NUCLEOTIDE SEQUENCE [LARGE SCALE GENOMIC DNA]</scope>
    <source>
        <strain evidence="2 3">Pla22</strain>
    </source>
</reference>
<dbReference type="RefSeq" id="WP_146515846.1">
    <property type="nucleotide sequence ID" value="NZ_SJPI01000002.1"/>
</dbReference>
<keyword evidence="1" id="KW-1133">Transmembrane helix</keyword>
<protein>
    <submittedName>
        <fullName evidence="2">Uncharacterized protein</fullName>
    </submittedName>
</protein>
<dbReference type="Proteomes" id="UP000316598">
    <property type="component" value="Unassembled WGS sequence"/>
</dbReference>
<feature type="transmembrane region" description="Helical" evidence="1">
    <location>
        <begin position="9"/>
        <end position="27"/>
    </location>
</feature>
<comment type="caution">
    <text evidence="2">The sequence shown here is derived from an EMBL/GenBank/DDBJ whole genome shotgun (WGS) entry which is preliminary data.</text>
</comment>
<sequence>MPKAYDRRYFAFFAFLFFLAFLGFLGTTHYRHLAWLASPACFASLFFLIFVPRSADRIPDRFRLHDQRDIYRALTGRI</sequence>
<organism evidence="2 3">
    <name type="scientific">Rubripirellula amarantea</name>
    <dbReference type="NCBI Taxonomy" id="2527999"/>
    <lineage>
        <taxon>Bacteria</taxon>
        <taxon>Pseudomonadati</taxon>
        <taxon>Planctomycetota</taxon>
        <taxon>Planctomycetia</taxon>
        <taxon>Pirellulales</taxon>
        <taxon>Pirellulaceae</taxon>
        <taxon>Rubripirellula</taxon>
    </lineage>
</organism>
<dbReference type="OrthoDB" id="286038at2"/>
<name>A0A5C5WIK2_9BACT</name>
<keyword evidence="3" id="KW-1185">Reference proteome</keyword>
<gene>
    <name evidence="2" type="ORF">Pla22_33990</name>
</gene>
<keyword evidence="1" id="KW-0472">Membrane</keyword>
<evidence type="ECO:0000313" key="2">
    <source>
        <dbReference type="EMBL" id="TWT50656.1"/>
    </source>
</evidence>
<evidence type="ECO:0000256" key="1">
    <source>
        <dbReference type="SAM" id="Phobius"/>
    </source>
</evidence>
<proteinExistence type="predicted"/>
<evidence type="ECO:0000313" key="3">
    <source>
        <dbReference type="Proteomes" id="UP000316598"/>
    </source>
</evidence>
<feature type="transmembrane region" description="Helical" evidence="1">
    <location>
        <begin position="33"/>
        <end position="51"/>
    </location>
</feature>